<keyword evidence="2" id="KW-0446">Lipid-binding</keyword>
<sequence>MYASQSVYATFESGALCVTADYTLATDGSGKITVLNSERLQNGTGSLKVIHGFATPSNTPGKLTVNLETVGFDAPYWVTKLGPETFGPDNKYQYAVVTDNLKATLFVLARDPVTFQQQYQAEVMQFLTDNGFTSFINKPVSTYHGQDCQYNDKHTM</sequence>
<dbReference type="Gene3D" id="2.40.128.20">
    <property type="match status" value="1"/>
</dbReference>
<dbReference type="PANTHER" id="PTHR37437:SF1">
    <property type="entry name" value="LIPOCALIN-RELATED PROTEIN"/>
    <property type="match status" value="1"/>
</dbReference>
<evidence type="ECO:0000313" key="5">
    <source>
        <dbReference type="EMBL" id="KAJ8319185.1"/>
    </source>
</evidence>
<dbReference type="SUPFAM" id="SSF50814">
    <property type="entry name" value="Lipocalins"/>
    <property type="match status" value="1"/>
</dbReference>
<feature type="domain" description="Lipocalin/cytosolic fatty-acid binding" evidence="4">
    <location>
        <begin position="10"/>
        <end position="132"/>
    </location>
</feature>
<evidence type="ECO:0000313" key="6">
    <source>
        <dbReference type="Proteomes" id="UP001217089"/>
    </source>
</evidence>
<proteinExistence type="inferred from homology"/>
<protein>
    <recommendedName>
        <fullName evidence="4">Lipocalin/cytosolic fatty-acid binding domain-containing protein</fullName>
    </recommendedName>
</protein>
<dbReference type="InterPro" id="IPR000566">
    <property type="entry name" value="Lipocln_cytosolic_FA-bd_dom"/>
</dbReference>
<gene>
    <name evidence="5" type="ORF">KUTeg_004276</name>
</gene>
<dbReference type="InterPro" id="IPR047202">
    <property type="entry name" value="Lipocalin_Blc-like_dom"/>
</dbReference>
<dbReference type="PANTHER" id="PTHR37437">
    <property type="entry name" value="LIPOCALIN-RELATED PROTEIN-RELATED"/>
    <property type="match status" value="1"/>
</dbReference>
<dbReference type="EMBL" id="JARBDR010000214">
    <property type="protein sequence ID" value="KAJ8319185.1"/>
    <property type="molecule type" value="Genomic_DNA"/>
</dbReference>
<organism evidence="5 6">
    <name type="scientific">Tegillarca granosa</name>
    <name type="common">Malaysian cockle</name>
    <name type="synonym">Anadara granosa</name>
    <dbReference type="NCBI Taxonomy" id="220873"/>
    <lineage>
        <taxon>Eukaryota</taxon>
        <taxon>Metazoa</taxon>
        <taxon>Spiralia</taxon>
        <taxon>Lophotrochozoa</taxon>
        <taxon>Mollusca</taxon>
        <taxon>Bivalvia</taxon>
        <taxon>Autobranchia</taxon>
        <taxon>Pteriomorphia</taxon>
        <taxon>Arcoida</taxon>
        <taxon>Arcoidea</taxon>
        <taxon>Arcidae</taxon>
        <taxon>Tegillarca</taxon>
    </lineage>
</organism>
<accession>A0ABQ9FU10</accession>
<dbReference type="CDD" id="cd19438">
    <property type="entry name" value="lipocalin_Blc-like"/>
    <property type="match status" value="1"/>
</dbReference>
<reference evidence="5 6" key="1">
    <citation type="submission" date="2022-12" db="EMBL/GenBank/DDBJ databases">
        <title>Chromosome-level genome of Tegillarca granosa.</title>
        <authorList>
            <person name="Kim J."/>
        </authorList>
    </citation>
    <scope>NUCLEOTIDE SEQUENCE [LARGE SCALE GENOMIC DNA]</scope>
    <source>
        <strain evidence="5">Teg-2019</strain>
        <tissue evidence="5">Adductor muscle</tissue>
    </source>
</reference>
<dbReference type="InterPro" id="IPR022271">
    <property type="entry name" value="Lipocalin_ApoD"/>
</dbReference>
<keyword evidence="6" id="KW-1185">Reference proteome</keyword>
<dbReference type="Pfam" id="PF08212">
    <property type="entry name" value="Lipocalin_2"/>
    <property type="match status" value="1"/>
</dbReference>
<evidence type="ECO:0000259" key="4">
    <source>
        <dbReference type="Pfam" id="PF08212"/>
    </source>
</evidence>
<evidence type="ECO:0000256" key="2">
    <source>
        <dbReference type="ARBA" id="ARBA00023121"/>
    </source>
</evidence>
<comment type="caution">
    <text evidence="5">The sequence shown here is derived from an EMBL/GenBank/DDBJ whole genome shotgun (WGS) entry which is preliminary data.</text>
</comment>
<dbReference type="Proteomes" id="UP001217089">
    <property type="component" value="Unassembled WGS sequence"/>
</dbReference>
<name>A0ABQ9FU10_TEGGR</name>
<comment type="similarity">
    <text evidence="1 3">Belongs to the calycin superfamily. Lipocalin family.</text>
</comment>
<evidence type="ECO:0000256" key="1">
    <source>
        <dbReference type="ARBA" id="ARBA00006889"/>
    </source>
</evidence>
<dbReference type="InterPro" id="IPR012674">
    <property type="entry name" value="Calycin"/>
</dbReference>
<evidence type="ECO:0000256" key="3">
    <source>
        <dbReference type="PIRNR" id="PIRNR036893"/>
    </source>
</evidence>
<dbReference type="PIRSF" id="PIRSF036893">
    <property type="entry name" value="Lipocalin_ApoD"/>
    <property type="match status" value="1"/>
</dbReference>